<keyword evidence="3" id="KW-1185">Reference proteome</keyword>
<sequence>RQRWVTHLGHIDGGCLSVDAWVRMEPQPPAHGSVVNTRQPVACATVCLNRPIDWRYQLIPLRVMHQLAQQAGVQWSKSPDDDPDMRLPDGLQAIAAKLLAEQSLDPDEEAMLVRGYLHQSANWNITNDNVHEGDDGTVPHHKGGRSINLLYVNRPQPPAKDGGVSQRKVLRNENR</sequence>
<gene>
    <name evidence="2" type="ORF">ISP19_02280</name>
</gene>
<evidence type="ECO:0000313" key="3">
    <source>
        <dbReference type="Proteomes" id="UP001430149"/>
    </source>
</evidence>
<proteinExistence type="predicted"/>
<dbReference type="Proteomes" id="UP001430149">
    <property type="component" value="Unassembled WGS sequence"/>
</dbReference>
<feature type="non-terminal residue" evidence="2">
    <location>
        <position position="1"/>
    </location>
</feature>
<accession>A0ABS2K0R4</accession>
<organism evidence="2 3">
    <name type="scientific">Dyella flava</name>
    <dbReference type="NCBI Taxonomy" id="1920170"/>
    <lineage>
        <taxon>Bacteria</taxon>
        <taxon>Pseudomonadati</taxon>
        <taxon>Pseudomonadota</taxon>
        <taxon>Gammaproteobacteria</taxon>
        <taxon>Lysobacterales</taxon>
        <taxon>Rhodanobacteraceae</taxon>
        <taxon>Dyella</taxon>
    </lineage>
</organism>
<dbReference type="EMBL" id="JADIKE010000025">
    <property type="protein sequence ID" value="MBM7124195.1"/>
    <property type="molecule type" value="Genomic_DNA"/>
</dbReference>
<reference evidence="2" key="1">
    <citation type="submission" date="2020-10" db="EMBL/GenBank/DDBJ databases">
        <title>Phylogeny of dyella-like bacteria.</title>
        <authorList>
            <person name="Fu J."/>
        </authorList>
    </citation>
    <scope>NUCLEOTIDE SEQUENCE</scope>
    <source>
        <strain evidence="2">DHOC52</strain>
    </source>
</reference>
<comment type="caution">
    <text evidence="2">The sequence shown here is derived from an EMBL/GenBank/DDBJ whole genome shotgun (WGS) entry which is preliminary data.</text>
</comment>
<feature type="region of interest" description="Disordered" evidence="1">
    <location>
        <begin position="153"/>
        <end position="175"/>
    </location>
</feature>
<evidence type="ECO:0000313" key="2">
    <source>
        <dbReference type="EMBL" id="MBM7124195.1"/>
    </source>
</evidence>
<protein>
    <submittedName>
        <fullName evidence="2">DUF2235 domain-containing protein</fullName>
    </submittedName>
</protein>
<evidence type="ECO:0000256" key="1">
    <source>
        <dbReference type="SAM" id="MobiDB-lite"/>
    </source>
</evidence>
<name>A0ABS2K0R4_9GAMM</name>